<organism evidence="1 2">
    <name type="scientific">Clarias magur</name>
    <name type="common">Asian catfish</name>
    <name type="synonym">Macropteronotus magur</name>
    <dbReference type="NCBI Taxonomy" id="1594786"/>
    <lineage>
        <taxon>Eukaryota</taxon>
        <taxon>Metazoa</taxon>
        <taxon>Chordata</taxon>
        <taxon>Craniata</taxon>
        <taxon>Vertebrata</taxon>
        <taxon>Euteleostomi</taxon>
        <taxon>Actinopterygii</taxon>
        <taxon>Neopterygii</taxon>
        <taxon>Teleostei</taxon>
        <taxon>Ostariophysi</taxon>
        <taxon>Siluriformes</taxon>
        <taxon>Clariidae</taxon>
        <taxon>Clarias</taxon>
    </lineage>
</organism>
<reference evidence="1" key="1">
    <citation type="submission" date="2020-07" db="EMBL/GenBank/DDBJ databases">
        <title>Clarias magur genome sequencing, assembly and annotation.</title>
        <authorList>
            <person name="Kushwaha B."/>
            <person name="Kumar R."/>
            <person name="Das P."/>
            <person name="Joshi C.G."/>
            <person name="Kumar D."/>
            <person name="Nagpure N.S."/>
            <person name="Pandey M."/>
            <person name="Agarwal S."/>
            <person name="Srivastava S."/>
            <person name="Singh M."/>
            <person name="Sahoo L."/>
            <person name="Jayasankar P."/>
            <person name="Meher P.K."/>
            <person name="Koringa P.G."/>
            <person name="Iquebal M.A."/>
            <person name="Das S.P."/>
            <person name="Bit A."/>
            <person name="Patnaik S."/>
            <person name="Patel N."/>
            <person name="Shah T.M."/>
            <person name="Hinsu A."/>
            <person name="Jena J.K."/>
        </authorList>
    </citation>
    <scope>NUCLEOTIDE SEQUENCE</scope>
    <source>
        <strain evidence="1">CIFAMagur01</strain>
        <tissue evidence="1">Testis</tissue>
    </source>
</reference>
<comment type="caution">
    <text evidence="1">The sequence shown here is derived from an EMBL/GenBank/DDBJ whole genome shotgun (WGS) entry which is preliminary data.</text>
</comment>
<dbReference type="EMBL" id="QNUK01000038">
    <property type="protein sequence ID" value="KAF5905943.1"/>
    <property type="molecule type" value="Genomic_DNA"/>
</dbReference>
<sequence length="105" mass="11695">MLKSPEESDGLESDQRSRCVTLPDVPEWVSAESALHLSLPLTPPSQFDPAVLHGAFRHSQTQKCPPDVQEKALTCSSMPAFCQQSRCEEFMGRSEGKTFLWRCVA</sequence>
<accession>A0A8J4XEF5</accession>
<protein>
    <submittedName>
        <fullName evidence="1">Metaxin-2</fullName>
    </submittedName>
</protein>
<evidence type="ECO:0000313" key="1">
    <source>
        <dbReference type="EMBL" id="KAF5905943.1"/>
    </source>
</evidence>
<evidence type="ECO:0000313" key="2">
    <source>
        <dbReference type="Proteomes" id="UP000727407"/>
    </source>
</evidence>
<gene>
    <name evidence="1" type="primary">mtx2</name>
    <name evidence="1" type="ORF">DAT39_004309</name>
</gene>
<keyword evidence="2" id="KW-1185">Reference proteome</keyword>
<dbReference type="AlphaFoldDB" id="A0A8J4XEF5"/>
<proteinExistence type="predicted"/>
<name>A0A8J4XEF5_CLAMG</name>
<dbReference type="Proteomes" id="UP000727407">
    <property type="component" value="Unassembled WGS sequence"/>
</dbReference>